<dbReference type="InterPro" id="IPR004919">
    <property type="entry name" value="GmrSD_N"/>
</dbReference>
<evidence type="ECO:0000313" key="2">
    <source>
        <dbReference type="EMBL" id="GEM18466.1"/>
    </source>
</evidence>
<dbReference type="EMBL" id="BARJ01000014">
    <property type="protein sequence ID" value="GEM18466.1"/>
    <property type="molecule type" value="Genomic_DNA"/>
</dbReference>
<reference evidence="2 4" key="1">
    <citation type="submission" date="2013-04" db="EMBL/GenBank/DDBJ databases">
        <title>Gluconobacter oxydans NBRC 3293 whole genome sequence.</title>
        <authorList>
            <person name="Matsutani M."/>
            <person name="Yakushi T."/>
            <person name="Matsushita K."/>
        </authorList>
    </citation>
    <scope>NUCLEOTIDE SEQUENCE [LARGE SCALE GENOMIC DNA]</scope>
    <source>
        <strain evidence="2 4">NBRC 3293</strain>
    </source>
</reference>
<accession>A0A829XDS6</accession>
<proteinExistence type="predicted"/>
<dbReference type="AlphaFoldDB" id="A0A829XDS6"/>
<evidence type="ECO:0000313" key="3">
    <source>
        <dbReference type="EMBL" id="GEM18592.1"/>
    </source>
</evidence>
<dbReference type="Pfam" id="PF03235">
    <property type="entry name" value="GmrSD_N"/>
    <property type="match status" value="1"/>
</dbReference>
<protein>
    <recommendedName>
        <fullName evidence="1">GmrSD restriction endonucleases N-terminal domain-containing protein</fullName>
    </recommendedName>
</protein>
<dbReference type="PANTHER" id="PTHR39639:SF1">
    <property type="entry name" value="DUF262 DOMAIN-CONTAINING PROTEIN"/>
    <property type="match status" value="1"/>
</dbReference>
<gene>
    <name evidence="2" type="ORF">NBRC3293_2963</name>
    <name evidence="3" type="ORF">NBRC3293_3089</name>
</gene>
<dbReference type="EMBL" id="BARJ01000021">
    <property type="protein sequence ID" value="GEM18592.1"/>
    <property type="molecule type" value="Genomic_DNA"/>
</dbReference>
<evidence type="ECO:0000259" key="1">
    <source>
        <dbReference type="Pfam" id="PF03235"/>
    </source>
</evidence>
<sequence length="368" mass="42644">MNEQTGEDLEGIETEISSASWGDYPLDSVFVRREERTVNEVISRIKRGRYQLDPDFQRTFVWDALKQSKLIESCLMRIPLPVFYVAEAKDGRIIVVDGLQRLTTLQRFLDGKFALELGKLDNETPHPLNGNRFLNLTVTLQERILDTSLLLYILDSKAPERARLDIFERVNSGVPLSRQQMRNSLYNGKATKWLRSAAESSEFLEVTGASLDQKTMRDREVINRFCAFRLFGYEKYKRADMDRFLGRALEHMNASSDQELDNLMDEFKHSMKMNYRIFGDHSFRKSLLDNDPYQRRSPINVSLFDVYSVLLADLPSNLEKSQLNNIGKILRKLVIDDEFNFAITYSTNSTKQVEDRFEIAYSALEGII</sequence>
<organism evidence="2 4">
    <name type="scientific">Gluconobacter oxydans NBRC 3293</name>
    <dbReference type="NCBI Taxonomy" id="1315969"/>
    <lineage>
        <taxon>Bacteria</taxon>
        <taxon>Pseudomonadati</taxon>
        <taxon>Pseudomonadota</taxon>
        <taxon>Alphaproteobacteria</taxon>
        <taxon>Acetobacterales</taxon>
        <taxon>Acetobacteraceae</taxon>
        <taxon>Gluconobacter</taxon>
    </lineage>
</organism>
<dbReference type="RefSeq" id="WP_148621426.1">
    <property type="nucleotide sequence ID" value="NZ_BARJ01000014.1"/>
</dbReference>
<feature type="domain" description="GmrSD restriction endonucleases N-terminal" evidence="1">
    <location>
        <begin position="39"/>
        <end position="186"/>
    </location>
</feature>
<name>A0A829XDS6_GLUOY</name>
<comment type="caution">
    <text evidence="2">The sequence shown here is derived from an EMBL/GenBank/DDBJ whole genome shotgun (WGS) entry which is preliminary data.</text>
</comment>
<evidence type="ECO:0000313" key="4">
    <source>
        <dbReference type="Proteomes" id="UP000484858"/>
    </source>
</evidence>
<dbReference type="PANTHER" id="PTHR39639">
    <property type="entry name" value="CHROMOSOME 16, WHOLE GENOME SHOTGUN SEQUENCE"/>
    <property type="match status" value="1"/>
</dbReference>
<dbReference type="Proteomes" id="UP000484858">
    <property type="component" value="Unassembled WGS sequence"/>
</dbReference>